<dbReference type="Proteomes" id="UP000195913">
    <property type="component" value="Unassembled WGS sequence"/>
</dbReference>
<reference evidence="5 6" key="1">
    <citation type="submission" date="2017-02" db="EMBL/GenBank/DDBJ databases">
        <authorList>
            <person name="Peterson S.W."/>
        </authorList>
    </citation>
    <scope>NUCLEOTIDE SEQUENCE [LARGE SCALE GENOMIC DNA]</scope>
    <source>
        <strain evidence="5 6">B Ar 00.02</strain>
    </source>
</reference>
<accession>A0A1R4FFG9</accession>
<evidence type="ECO:0000313" key="6">
    <source>
        <dbReference type="Proteomes" id="UP000195913"/>
    </source>
</evidence>
<dbReference type="SUPFAM" id="SSF51735">
    <property type="entry name" value="NAD(P)-binding Rossmann-fold domains"/>
    <property type="match status" value="1"/>
</dbReference>
<dbReference type="AlphaFoldDB" id="A0A1R4FFG9"/>
<evidence type="ECO:0000256" key="3">
    <source>
        <dbReference type="ARBA" id="ARBA00023027"/>
    </source>
</evidence>
<dbReference type="EC" id="5.1.3.2" evidence="5"/>
<keyword evidence="6" id="KW-1185">Reference proteome</keyword>
<evidence type="ECO:0000259" key="4">
    <source>
        <dbReference type="Pfam" id="PF01370"/>
    </source>
</evidence>
<organism evidence="5 6">
    <name type="scientific">Arthrobacter rhombi</name>
    <dbReference type="NCBI Taxonomy" id="71253"/>
    <lineage>
        <taxon>Bacteria</taxon>
        <taxon>Bacillati</taxon>
        <taxon>Actinomycetota</taxon>
        <taxon>Actinomycetes</taxon>
        <taxon>Micrococcales</taxon>
        <taxon>Micrococcaceae</taxon>
        <taxon>Arthrobacter</taxon>
    </lineage>
</organism>
<sequence>MTQTSPTEDAAGMEDFTGQRWIVTGAAGRIGRPLRRALAELGVNLVSVDVADTEPVGPTDTVVRGDVEDLKTLEQTFASADGVIHLGGISDEADFHDLAQVNIVGTYHVLEAARRAGVRRVVFASSNRLTGFYDVDTELTVDMPARPDGFYGVSKAAGEALCQLYSDKFGLSTIALRIGTYLSEPASPRHMRTMLSPGDAVRAFTAAMRTSQHHGVFYAVSKNSELWWNLDAGKTLGFVPVDDAAEHGVLEAIDPGTPQGGSFASAEYSLDRMRSEGVGD</sequence>
<proteinExistence type="inferred from homology"/>
<gene>
    <name evidence="5" type="ORF">FM101_03775</name>
</gene>
<dbReference type="EMBL" id="FUHW01000016">
    <property type="protein sequence ID" value="SJM54740.1"/>
    <property type="molecule type" value="Genomic_DNA"/>
</dbReference>
<feature type="domain" description="NAD-dependent epimerase/dehydratase" evidence="4">
    <location>
        <begin position="22"/>
        <end position="191"/>
    </location>
</feature>
<dbReference type="PANTHER" id="PTHR43103">
    <property type="entry name" value="NUCLEOSIDE-DIPHOSPHATE-SUGAR EPIMERASE"/>
    <property type="match status" value="1"/>
</dbReference>
<evidence type="ECO:0000256" key="1">
    <source>
        <dbReference type="ARBA" id="ARBA00007637"/>
    </source>
</evidence>
<protein>
    <submittedName>
        <fullName evidence="5">UDP-glucose 4-epimerase</fullName>
        <ecNumber evidence="5">5.1.3.2</ecNumber>
    </submittedName>
</protein>
<dbReference type="Pfam" id="PF01370">
    <property type="entry name" value="Epimerase"/>
    <property type="match status" value="1"/>
</dbReference>
<evidence type="ECO:0000256" key="2">
    <source>
        <dbReference type="ARBA" id="ARBA00023002"/>
    </source>
</evidence>
<dbReference type="Gene3D" id="3.40.50.720">
    <property type="entry name" value="NAD(P)-binding Rossmann-like Domain"/>
    <property type="match status" value="1"/>
</dbReference>
<name>A0A1R4FFG9_9MICC</name>
<comment type="similarity">
    <text evidence="1">Belongs to the NAD(P)-dependent epimerase/dehydratase family.</text>
</comment>
<keyword evidence="5" id="KW-0413">Isomerase</keyword>
<keyword evidence="3" id="KW-0520">NAD</keyword>
<keyword evidence="2" id="KW-0560">Oxidoreductase</keyword>
<evidence type="ECO:0000313" key="5">
    <source>
        <dbReference type="EMBL" id="SJM54740.1"/>
    </source>
</evidence>
<dbReference type="InterPro" id="IPR036291">
    <property type="entry name" value="NAD(P)-bd_dom_sf"/>
</dbReference>
<dbReference type="PANTHER" id="PTHR43103:SF5">
    <property type="entry name" value="4-EPIMERASE, PUTATIVE (AFU_ORTHOLOGUE AFUA_7G00360)-RELATED"/>
    <property type="match status" value="1"/>
</dbReference>
<dbReference type="GO" id="GO:0003978">
    <property type="term" value="F:UDP-glucose 4-epimerase activity"/>
    <property type="evidence" value="ECO:0007669"/>
    <property type="project" value="UniProtKB-EC"/>
</dbReference>
<dbReference type="RefSeq" id="WP_218778256.1">
    <property type="nucleotide sequence ID" value="NZ_FUHW01000016.1"/>
</dbReference>
<dbReference type="GO" id="GO:0016491">
    <property type="term" value="F:oxidoreductase activity"/>
    <property type="evidence" value="ECO:0007669"/>
    <property type="project" value="UniProtKB-KW"/>
</dbReference>
<dbReference type="InterPro" id="IPR001509">
    <property type="entry name" value="Epimerase_deHydtase"/>
</dbReference>